<name>A0A5B6T8F7_9BACT</name>
<dbReference type="AlphaFoldDB" id="A0A5B6T8F7"/>
<dbReference type="SUPFAM" id="SSF52949">
    <property type="entry name" value="Macro domain-like"/>
    <property type="match status" value="1"/>
</dbReference>
<dbReference type="CDD" id="cd02908">
    <property type="entry name" value="Macro_OAADPr_deacetylase"/>
    <property type="match status" value="1"/>
</dbReference>
<protein>
    <submittedName>
        <fullName evidence="2">O-acetyl-ADP-ribose deacetylase</fullName>
    </submittedName>
</protein>
<proteinExistence type="predicted"/>
<reference evidence="2 3" key="1">
    <citation type="submission" date="2019-07" db="EMBL/GenBank/DDBJ databases">
        <title>Rufibacter sp. nov., isolated from lake sediment.</title>
        <authorList>
            <person name="Qu J.-H."/>
        </authorList>
    </citation>
    <scope>NUCLEOTIDE SEQUENCE [LARGE SCALE GENOMIC DNA]</scope>
    <source>
        <strain evidence="2 3">NBS58-1</strain>
    </source>
</reference>
<accession>A0A5B6T8F7</accession>
<feature type="domain" description="Macro" evidence="1">
    <location>
        <begin position="1"/>
        <end position="179"/>
    </location>
</feature>
<sequence>MPDSTAHRIQLLQGDITKVKADAIVNAANSSLLGGGGVDGAIHRAGGPAILENCRKIVARQGGCKTGEAVITTGGRLPAQYVIHTVGPVWNGGHKNEPALLANCYRNCLALAQEHGLKTIAFPNISTGIYGYPKDKAAAVAVQTVLHYLAQHDVPEQVTFVVFDPENLRLYEEQLAHLKS</sequence>
<dbReference type="NCBIfam" id="NF001664">
    <property type="entry name" value="PRK00431.1-6"/>
    <property type="match status" value="1"/>
</dbReference>
<dbReference type="OrthoDB" id="6194521at2"/>
<keyword evidence="3" id="KW-1185">Reference proteome</keyword>
<evidence type="ECO:0000313" key="2">
    <source>
        <dbReference type="EMBL" id="KAA3436466.1"/>
    </source>
</evidence>
<dbReference type="InterPro" id="IPR002589">
    <property type="entry name" value="Macro_dom"/>
</dbReference>
<dbReference type="EMBL" id="VKKY01000003">
    <property type="protein sequence ID" value="KAA3436466.1"/>
    <property type="molecule type" value="Genomic_DNA"/>
</dbReference>
<dbReference type="PANTHER" id="PTHR11106">
    <property type="entry name" value="GANGLIOSIDE INDUCED DIFFERENTIATION ASSOCIATED PROTEIN 2-RELATED"/>
    <property type="match status" value="1"/>
</dbReference>
<dbReference type="Gene3D" id="3.40.220.10">
    <property type="entry name" value="Leucine Aminopeptidase, subunit E, domain 1"/>
    <property type="match status" value="1"/>
</dbReference>
<dbReference type="RefSeq" id="WP_149092408.1">
    <property type="nucleotide sequence ID" value="NZ_VKKY01000003.1"/>
</dbReference>
<dbReference type="Pfam" id="PF01661">
    <property type="entry name" value="Macro"/>
    <property type="match status" value="1"/>
</dbReference>
<evidence type="ECO:0000313" key="3">
    <source>
        <dbReference type="Proteomes" id="UP000324133"/>
    </source>
</evidence>
<comment type="caution">
    <text evidence="2">The sequence shown here is derived from an EMBL/GenBank/DDBJ whole genome shotgun (WGS) entry which is preliminary data.</text>
</comment>
<gene>
    <name evidence="2" type="ORF">FOA19_18930</name>
</gene>
<dbReference type="PANTHER" id="PTHR11106:SF27">
    <property type="entry name" value="MACRO DOMAIN-CONTAINING PROTEIN"/>
    <property type="match status" value="1"/>
</dbReference>
<dbReference type="SMART" id="SM00506">
    <property type="entry name" value="A1pp"/>
    <property type="match status" value="1"/>
</dbReference>
<dbReference type="InterPro" id="IPR043472">
    <property type="entry name" value="Macro_dom-like"/>
</dbReference>
<dbReference type="PROSITE" id="PS51154">
    <property type="entry name" value="MACRO"/>
    <property type="match status" value="1"/>
</dbReference>
<evidence type="ECO:0000259" key="1">
    <source>
        <dbReference type="PROSITE" id="PS51154"/>
    </source>
</evidence>
<organism evidence="2 3">
    <name type="scientific">Rufibacter hautae</name>
    <dbReference type="NCBI Taxonomy" id="2595005"/>
    <lineage>
        <taxon>Bacteria</taxon>
        <taxon>Pseudomonadati</taxon>
        <taxon>Bacteroidota</taxon>
        <taxon>Cytophagia</taxon>
        <taxon>Cytophagales</taxon>
        <taxon>Hymenobacteraceae</taxon>
        <taxon>Rufibacter</taxon>
    </lineage>
</organism>
<dbReference type="Proteomes" id="UP000324133">
    <property type="component" value="Unassembled WGS sequence"/>
</dbReference>